<feature type="signal peptide" evidence="1">
    <location>
        <begin position="1"/>
        <end position="21"/>
    </location>
</feature>
<evidence type="ECO:0000256" key="1">
    <source>
        <dbReference type="SAM" id="SignalP"/>
    </source>
</evidence>
<evidence type="ECO:0000313" key="2">
    <source>
        <dbReference type="EMBL" id="WPB85516.1"/>
    </source>
</evidence>
<name>A0ABZ0PIK4_9PROT</name>
<reference evidence="2 3" key="1">
    <citation type="submission" date="2023-11" db="EMBL/GenBank/DDBJ databases">
        <title>Arctic aerobic anoxygenic photoheterotroph Sediminicoccus rosea KRV36 adapts its photosynthesis to long days of polar summer.</title>
        <authorList>
            <person name="Tomasch J."/>
            <person name="Kopejtka K."/>
            <person name="Bily T."/>
            <person name="Gardiner A.T."/>
            <person name="Gardian Z."/>
            <person name="Shivaramu S."/>
            <person name="Koblizek M."/>
            <person name="Engelhardt F."/>
            <person name="Kaftan D."/>
        </authorList>
    </citation>
    <scope>NUCLEOTIDE SEQUENCE [LARGE SCALE GENOMIC DNA]</scope>
    <source>
        <strain evidence="2 3">R-30</strain>
    </source>
</reference>
<gene>
    <name evidence="2" type="ORF">R9Z33_01260</name>
</gene>
<sequence>MTRILPLLAALLLAPPLAAQAPRGALESLSGTYASPAPEPWYGGHGTRRFTFENGHWSLVFTHALDGGMQRPTFRFRTLGPYRIGAESSALPGAFEAVFFEDAKFVTLLTEDPALIRAFGFEGCGLIPQQEVDISVTGCANWKPVAQCREDHDLLALDATGLRFGVRRRDNDHCTPAHRPTALLPAVVRE</sequence>
<evidence type="ECO:0000313" key="3">
    <source>
        <dbReference type="Proteomes" id="UP001305521"/>
    </source>
</evidence>
<organism evidence="2 3">
    <name type="scientific">Sediminicoccus rosea</name>
    <dbReference type="NCBI Taxonomy" id="1225128"/>
    <lineage>
        <taxon>Bacteria</taxon>
        <taxon>Pseudomonadati</taxon>
        <taxon>Pseudomonadota</taxon>
        <taxon>Alphaproteobacteria</taxon>
        <taxon>Acetobacterales</taxon>
        <taxon>Roseomonadaceae</taxon>
        <taxon>Sediminicoccus</taxon>
    </lineage>
</organism>
<accession>A0ABZ0PIK4</accession>
<proteinExistence type="predicted"/>
<protein>
    <submittedName>
        <fullName evidence="2">Uncharacterized protein</fullName>
    </submittedName>
</protein>
<feature type="chain" id="PRO_5045741550" evidence="1">
    <location>
        <begin position="22"/>
        <end position="190"/>
    </location>
</feature>
<dbReference type="RefSeq" id="WP_318649487.1">
    <property type="nucleotide sequence ID" value="NZ_CP137852.1"/>
</dbReference>
<keyword evidence="3" id="KW-1185">Reference proteome</keyword>
<dbReference type="EMBL" id="CP137852">
    <property type="protein sequence ID" value="WPB85516.1"/>
    <property type="molecule type" value="Genomic_DNA"/>
</dbReference>
<keyword evidence="1" id="KW-0732">Signal</keyword>
<dbReference type="Proteomes" id="UP001305521">
    <property type="component" value="Chromosome"/>
</dbReference>